<feature type="region of interest" description="Disordered" evidence="1">
    <location>
        <begin position="238"/>
        <end position="438"/>
    </location>
</feature>
<reference evidence="3 4" key="1">
    <citation type="journal article" date="2019" name="Environ. Microbiol.">
        <title>Species interactions and distinct microbial communities in high Arctic permafrost affected cryosols are associated with the CH4 and CO2 gas fluxes.</title>
        <authorList>
            <person name="Altshuler I."/>
            <person name="Hamel J."/>
            <person name="Turney S."/>
            <person name="Magnuson E."/>
            <person name="Levesque R."/>
            <person name="Greer C."/>
            <person name="Whyte L.G."/>
        </authorList>
    </citation>
    <scope>NUCLEOTIDE SEQUENCE [LARGE SCALE GENOMIC DNA]</scope>
    <source>
        <strain evidence="3 4">42</strain>
    </source>
</reference>
<dbReference type="PROSITE" id="PS51257">
    <property type="entry name" value="PROKAR_LIPOPROTEIN"/>
    <property type="match status" value="1"/>
</dbReference>
<evidence type="ECO:0000256" key="2">
    <source>
        <dbReference type="SAM" id="SignalP"/>
    </source>
</evidence>
<feature type="compositionally biased region" description="Basic and acidic residues" evidence="1">
    <location>
        <begin position="240"/>
        <end position="253"/>
    </location>
</feature>
<feature type="compositionally biased region" description="Polar residues" evidence="1">
    <location>
        <begin position="254"/>
        <end position="298"/>
    </location>
</feature>
<gene>
    <name evidence="3" type="ORF">EAH81_25120</name>
</gene>
<dbReference type="RefSeq" id="WP_140511668.1">
    <property type="nucleotide sequence ID" value="NZ_RCZH01000023.1"/>
</dbReference>
<comment type="caution">
    <text evidence="3">The sequence shown here is derived from an EMBL/GenBank/DDBJ whole genome shotgun (WGS) entry which is preliminary data.</text>
</comment>
<feature type="chain" id="PRO_5021426630" description="DUF3300 domain-containing protein" evidence="2">
    <location>
        <begin position="23"/>
        <end position="438"/>
    </location>
</feature>
<dbReference type="AlphaFoldDB" id="A0A502E5H8"/>
<name>A0A502E5H8_9FLAO</name>
<dbReference type="OrthoDB" id="939585at2"/>
<proteinExistence type="predicted"/>
<feature type="compositionally biased region" description="Low complexity" evidence="1">
    <location>
        <begin position="317"/>
        <end position="334"/>
    </location>
</feature>
<feature type="signal peptide" evidence="2">
    <location>
        <begin position="1"/>
        <end position="22"/>
    </location>
</feature>
<dbReference type="EMBL" id="RCZH01000023">
    <property type="protein sequence ID" value="TPG32975.1"/>
    <property type="molecule type" value="Genomic_DNA"/>
</dbReference>
<keyword evidence="4" id="KW-1185">Reference proteome</keyword>
<dbReference type="Proteomes" id="UP000319700">
    <property type="component" value="Unassembled WGS sequence"/>
</dbReference>
<accession>A0A502E5H8</accession>
<feature type="compositionally biased region" description="Basic and acidic residues" evidence="1">
    <location>
        <begin position="299"/>
        <end position="312"/>
    </location>
</feature>
<feature type="compositionally biased region" description="Polar residues" evidence="1">
    <location>
        <begin position="351"/>
        <end position="423"/>
    </location>
</feature>
<dbReference type="STRING" id="29533.SAMN05444387_2530"/>
<protein>
    <recommendedName>
        <fullName evidence="5">DUF3300 domain-containing protein</fullName>
    </recommendedName>
</protein>
<evidence type="ECO:0008006" key="5">
    <source>
        <dbReference type="Google" id="ProtNLM"/>
    </source>
</evidence>
<feature type="compositionally biased region" description="Basic and acidic residues" evidence="1">
    <location>
        <begin position="340"/>
        <end position="350"/>
    </location>
</feature>
<organism evidence="3 4">
    <name type="scientific">Flavobacterium pectinovorum</name>
    <dbReference type="NCBI Taxonomy" id="29533"/>
    <lineage>
        <taxon>Bacteria</taxon>
        <taxon>Pseudomonadati</taxon>
        <taxon>Bacteroidota</taxon>
        <taxon>Flavobacteriia</taxon>
        <taxon>Flavobacteriales</taxon>
        <taxon>Flavobacteriaceae</taxon>
        <taxon>Flavobacterium</taxon>
    </lineage>
</organism>
<sequence>MKTKLLLIAIIAIGFASCQAQSQTTVYAKNSDISDNLDLRAVASMFGESANLQDFERRLNDPKYQISNLDLNDDNEVDYLRVIESVENRTHVVIIQAVLDRDVYQDVATIDVERDNYNKVNVQVVGNTYLYGDNYIYEPVYSVAPVIYSSFWVTNYRPYYSTWGWNVYPTYYAAWRPYPIYRYRNNINVCINVNNHYNYVNTRRSYVAPALYQSRRSYGYETRRPDYGFSQRHANVSNRYDLDQRRVASRDYNRTQNTYNTDRSNTGRISTGTDNRTPNRNYGENRVNTGRVSTSTDNRTPDRNYAENRANSDRSYNTNRVNTTNRDNAATVNNPVRVDNTNRSEGRRDYSQNNGGYSRGNSQGNANTANTNRVSTPTPQRTEPTRSYSDNRASTPRQQNTPSVQRSEAPRATSQESRGSQPQRESGSSSRGNGGRRG</sequence>
<evidence type="ECO:0000256" key="1">
    <source>
        <dbReference type="SAM" id="MobiDB-lite"/>
    </source>
</evidence>
<keyword evidence="2" id="KW-0732">Signal</keyword>
<evidence type="ECO:0000313" key="3">
    <source>
        <dbReference type="EMBL" id="TPG32975.1"/>
    </source>
</evidence>
<evidence type="ECO:0000313" key="4">
    <source>
        <dbReference type="Proteomes" id="UP000319700"/>
    </source>
</evidence>